<feature type="transmembrane region" description="Helical" evidence="1">
    <location>
        <begin position="79"/>
        <end position="98"/>
    </location>
</feature>
<dbReference type="EMBL" id="JXKH01000002">
    <property type="protein sequence ID" value="OJG19528.1"/>
    <property type="molecule type" value="Genomic_DNA"/>
</dbReference>
<reference evidence="2 3" key="1">
    <citation type="submission" date="2014-12" db="EMBL/GenBank/DDBJ databases">
        <title>Draft genome sequences of 29 type strains of Enterococci.</title>
        <authorList>
            <person name="Zhong Z."/>
            <person name="Sun Z."/>
            <person name="Liu W."/>
            <person name="Zhang W."/>
            <person name="Zhang H."/>
        </authorList>
    </citation>
    <scope>NUCLEOTIDE SEQUENCE [LARGE SCALE GENOMIC DNA]</scope>
    <source>
        <strain evidence="2 3">DSM 17029</strain>
    </source>
</reference>
<keyword evidence="1" id="KW-0812">Transmembrane</keyword>
<dbReference type="AlphaFoldDB" id="A0A1L8RID4"/>
<protein>
    <recommendedName>
        <fullName evidence="4">DUF2975 domain-containing protein</fullName>
    </recommendedName>
</protein>
<comment type="caution">
    <text evidence="2">The sequence shown here is derived from an EMBL/GenBank/DDBJ whole genome shotgun (WGS) entry which is preliminary data.</text>
</comment>
<dbReference type="Proteomes" id="UP000181884">
    <property type="component" value="Unassembled WGS sequence"/>
</dbReference>
<keyword evidence="3" id="KW-1185">Reference proteome</keyword>
<proteinExistence type="predicted"/>
<organism evidence="2 3">
    <name type="scientific">Enterococcus canis</name>
    <dbReference type="NCBI Taxonomy" id="214095"/>
    <lineage>
        <taxon>Bacteria</taxon>
        <taxon>Bacillati</taxon>
        <taxon>Bacillota</taxon>
        <taxon>Bacilli</taxon>
        <taxon>Lactobacillales</taxon>
        <taxon>Enterococcaceae</taxon>
        <taxon>Enterococcus</taxon>
    </lineage>
</organism>
<accession>A0A1L8RID4</accession>
<gene>
    <name evidence="2" type="ORF">RU97_GL001099</name>
</gene>
<feature type="transmembrane region" description="Helical" evidence="1">
    <location>
        <begin position="129"/>
        <end position="146"/>
    </location>
</feature>
<dbReference type="STRING" id="214095.RU97_GL001099"/>
<feature type="transmembrane region" description="Helical" evidence="1">
    <location>
        <begin position="158"/>
        <end position="177"/>
    </location>
</feature>
<feature type="transmembrane region" description="Helical" evidence="1">
    <location>
        <begin position="21"/>
        <end position="41"/>
    </location>
</feature>
<evidence type="ECO:0000313" key="2">
    <source>
        <dbReference type="EMBL" id="OJG19528.1"/>
    </source>
</evidence>
<evidence type="ECO:0000313" key="3">
    <source>
        <dbReference type="Proteomes" id="UP000181884"/>
    </source>
</evidence>
<name>A0A1L8RID4_9ENTE</name>
<keyword evidence="1" id="KW-1133">Transmembrane helix</keyword>
<sequence length="187" mass="21476">MNKMDQLHEKVMRRAGIIRTIFSFLMVIYLVVGLIGTFVLFSPTTGMTINEPVTSGLTLFSYYASSVARLPGSEFDKQLLFGILILLYITLMEIVFYFTRKFFQNMALGNSPFRATSVRLLELIRNSLFVLYLLPMLVKPVLYYLFEHTIRFELTADTTLLIAIIVSLVVEIFRYGTNLQVEVDETV</sequence>
<evidence type="ECO:0008006" key="4">
    <source>
        <dbReference type="Google" id="ProtNLM"/>
    </source>
</evidence>
<keyword evidence="1" id="KW-0472">Membrane</keyword>
<evidence type="ECO:0000256" key="1">
    <source>
        <dbReference type="SAM" id="Phobius"/>
    </source>
</evidence>